<dbReference type="SMART" id="SM00185">
    <property type="entry name" value="ARM"/>
    <property type="match status" value="6"/>
</dbReference>
<evidence type="ECO:0000256" key="2">
    <source>
        <dbReference type="PROSITE-ProRule" id="PRU00259"/>
    </source>
</evidence>
<organism evidence="4 5">
    <name type="scientific">Cuscuta australis</name>
    <dbReference type="NCBI Taxonomy" id="267555"/>
    <lineage>
        <taxon>Eukaryota</taxon>
        <taxon>Viridiplantae</taxon>
        <taxon>Streptophyta</taxon>
        <taxon>Embryophyta</taxon>
        <taxon>Tracheophyta</taxon>
        <taxon>Spermatophyta</taxon>
        <taxon>Magnoliopsida</taxon>
        <taxon>eudicotyledons</taxon>
        <taxon>Gunneridae</taxon>
        <taxon>Pentapetalae</taxon>
        <taxon>asterids</taxon>
        <taxon>lamiids</taxon>
        <taxon>Solanales</taxon>
        <taxon>Convolvulaceae</taxon>
        <taxon>Cuscuteae</taxon>
        <taxon>Cuscuta</taxon>
        <taxon>Cuscuta subgen. Grammica</taxon>
        <taxon>Cuscuta sect. Cleistogrammica</taxon>
    </lineage>
</organism>
<evidence type="ECO:0000313" key="4">
    <source>
        <dbReference type="EMBL" id="RAL49638.1"/>
    </source>
</evidence>
<name>A0A328DYQ8_9ASTE</name>
<dbReference type="InterPro" id="IPR000225">
    <property type="entry name" value="Armadillo"/>
</dbReference>
<dbReference type="Proteomes" id="UP000249390">
    <property type="component" value="Unassembled WGS sequence"/>
</dbReference>
<dbReference type="Pfam" id="PF23005">
    <property type="entry name" value="DUF7032"/>
    <property type="match status" value="1"/>
</dbReference>
<keyword evidence="5" id="KW-1185">Reference proteome</keyword>
<sequence length="575" mass="63449">MCPEEPLAGKSRIRRTLELVSTLISVSHSIRVFTVKWSSIRDKLEELSSTLSPFENCDSPAEKSDLSDSLEAVAATLESCLDLARRCVDLSFCGKLQTQSDLDIASAKLDFYNKNLAEIHAGAFLSHGSAIVVSRPGLSASRDDIKFYINDLLSRMKIGCRDMKKQALVVFNEVIQEDDRYVRIATEIESFLALLVQCLDFEDDGIQEEALRAVLVISGFQVCRGSLITSGVIAPLIRVLQCGSDLSKENAARCLQKVTENSDNSWSVSSQGGITVLLEICSNNESRSELAALACQVLKNLTGVEEIRRFVIEERAIQTFVNLMRMTNDESKLICAVDFLQCLASGDESTSQTVIKEGGLQELLLILDRKLSHSTKTREMALKGIMSLCLSSSSSSEAVIVLLLNHGFINHILCFLREGGGGVQELALKAAFWLCGSSNLAKKAMGEGGIMPELLRFLGSDESWEAREMAAQTLAGLVVLAGNRKRFVKNEENVFLVLKMLEHKEFGNKKLLLSILVALMRCKSVRRKIVSCGYLKIIEKFADDDDALDAKKIVRKLSSSSNRFKNILSGIWHNS</sequence>
<accession>A0A328DYQ8</accession>
<dbReference type="InterPro" id="IPR011989">
    <property type="entry name" value="ARM-like"/>
</dbReference>
<dbReference type="PANTHER" id="PTHR46043">
    <property type="entry name" value="ARM REPEAT SUPERFAMILY PROTEIN"/>
    <property type="match status" value="1"/>
</dbReference>
<protein>
    <recommendedName>
        <fullName evidence="3">DUF7032 domain-containing protein</fullName>
    </recommendedName>
</protein>
<feature type="domain" description="DUF7032" evidence="3">
    <location>
        <begin position="15"/>
        <end position="120"/>
    </location>
</feature>
<evidence type="ECO:0000259" key="3">
    <source>
        <dbReference type="Pfam" id="PF23005"/>
    </source>
</evidence>
<feature type="repeat" description="ARM" evidence="2">
    <location>
        <begin position="272"/>
        <end position="316"/>
    </location>
</feature>
<dbReference type="PROSITE" id="PS50176">
    <property type="entry name" value="ARM_REPEAT"/>
    <property type="match status" value="1"/>
</dbReference>
<proteinExistence type="predicted"/>
<gene>
    <name evidence="4" type="ORF">DM860_001929</name>
</gene>
<dbReference type="EMBL" id="NQVE01000076">
    <property type="protein sequence ID" value="RAL49638.1"/>
    <property type="molecule type" value="Genomic_DNA"/>
</dbReference>
<dbReference type="InterPro" id="IPR016024">
    <property type="entry name" value="ARM-type_fold"/>
</dbReference>
<dbReference type="InterPro" id="IPR054296">
    <property type="entry name" value="DUF7032"/>
</dbReference>
<comment type="caution">
    <text evidence="4">The sequence shown here is derived from an EMBL/GenBank/DDBJ whole genome shotgun (WGS) entry which is preliminary data.</text>
</comment>
<keyword evidence="1" id="KW-0677">Repeat</keyword>
<dbReference type="SUPFAM" id="SSF48371">
    <property type="entry name" value="ARM repeat"/>
    <property type="match status" value="1"/>
</dbReference>
<reference evidence="4 5" key="1">
    <citation type="submission" date="2018-06" db="EMBL/GenBank/DDBJ databases">
        <title>The Genome of Cuscuta australis (Dodder) Provides Insight into the Evolution of Plant Parasitism.</title>
        <authorList>
            <person name="Liu H."/>
        </authorList>
    </citation>
    <scope>NUCLEOTIDE SEQUENCE [LARGE SCALE GENOMIC DNA]</scope>
    <source>
        <strain evidence="5">cv. Yunnan</strain>
        <tissue evidence="4">Vines</tissue>
    </source>
</reference>
<dbReference type="AlphaFoldDB" id="A0A328DYQ8"/>
<dbReference type="Gene3D" id="1.25.10.10">
    <property type="entry name" value="Leucine-rich Repeat Variant"/>
    <property type="match status" value="1"/>
</dbReference>
<evidence type="ECO:0000313" key="5">
    <source>
        <dbReference type="Proteomes" id="UP000249390"/>
    </source>
</evidence>
<dbReference type="PANTHER" id="PTHR46043:SF5">
    <property type="entry name" value="ARM REPEAT SUPERFAMILY PROTEIN"/>
    <property type="match status" value="1"/>
</dbReference>
<evidence type="ECO:0000256" key="1">
    <source>
        <dbReference type="ARBA" id="ARBA00022737"/>
    </source>
</evidence>